<proteinExistence type="predicted"/>
<evidence type="ECO:0000259" key="1">
    <source>
        <dbReference type="Pfam" id="PF01863"/>
    </source>
</evidence>
<dbReference type="AlphaFoldDB" id="A0A9E9LAT0"/>
<name>A0A9E9LAT0_9BURK</name>
<dbReference type="CDD" id="cd07344">
    <property type="entry name" value="M48_yhfN_like"/>
    <property type="match status" value="1"/>
</dbReference>
<sequence length="244" mass="27670">MIETAGMPVMGISEDVRMIGSLKVFVTRKPIRNLYLSVKPPAGTVHVSAPLSVSDKAIDLFVRSKAGWIRLQQRGFHEQSRADSRQFVSGERFFYCGVAYELLVTAGRAYDLRLEGRLARLTAPTASTVTHRGAWLNEWLRRELKARVALRLPEIELCTGLHCNGWRIRNMATLWGSYIRKSGVILLNLQLAKALPACLDYVILHELVHSVVPDHGSRFVALLDKFMPDWRDVRDSLNRQTIDF</sequence>
<dbReference type="Proteomes" id="UP001164819">
    <property type="component" value="Chromosome"/>
</dbReference>
<protein>
    <submittedName>
        <fullName evidence="2">M48 family metallopeptidase</fullName>
    </submittedName>
</protein>
<dbReference type="PANTHER" id="PTHR30399:SF1">
    <property type="entry name" value="UTP PYROPHOSPHATASE"/>
    <property type="match status" value="1"/>
</dbReference>
<reference evidence="2" key="1">
    <citation type="journal article" date="2022" name="Front. Microbiol.">
        <title>New perspectives on an old grouping: The genomic and phenotypic variability of Oxalobacter formigenes and the implications for calcium oxalate stone prevention.</title>
        <authorList>
            <person name="Chmiel J.A."/>
            <person name="Carr C."/>
            <person name="Stuivenberg G.A."/>
            <person name="Venema R."/>
            <person name="Chanyi R.M."/>
            <person name="Al K.F."/>
            <person name="Giguere D."/>
            <person name="Say H."/>
            <person name="Akouris P.P."/>
            <person name="Dominguez Romero S.A."/>
            <person name="Kwong A."/>
            <person name="Tai V."/>
            <person name="Koval S.F."/>
            <person name="Razvi H."/>
            <person name="Bjazevic J."/>
            <person name="Burton J.P."/>
        </authorList>
    </citation>
    <scope>NUCLEOTIDE SEQUENCE</scope>
    <source>
        <strain evidence="2">OxK</strain>
    </source>
</reference>
<gene>
    <name evidence="2" type="ORF">NB646_08825</name>
</gene>
<organism evidence="2">
    <name type="scientific">Oxalobacter aliiformigenes</name>
    <dbReference type="NCBI Taxonomy" id="2946593"/>
    <lineage>
        <taxon>Bacteria</taxon>
        <taxon>Pseudomonadati</taxon>
        <taxon>Pseudomonadota</taxon>
        <taxon>Betaproteobacteria</taxon>
        <taxon>Burkholderiales</taxon>
        <taxon>Oxalobacteraceae</taxon>
        <taxon>Oxalobacter</taxon>
    </lineage>
</organism>
<dbReference type="InterPro" id="IPR002725">
    <property type="entry name" value="YgjP-like_metallopeptidase"/>
</dbReference>
<dbReference type="EMBL" id="CP098251">
    <property type="protein sequence ID" value="WAV90921.1"/>
    <property type="molecule type" value="Genomic_DNA"/>
</dbReference>
<feature type="domain" description="YgjP-like metallopeptidase" evidence="1">
    <location>
        <begin position="35"/>
        <end position="239"/>
    </location>
</feature>
<evidence type="ECO:0000313" key="2">
    <source>
        <dbReference type="EMBL" id="WAV90921.1"/>
    </source>
</evidence>
<dbReference type="Gene3D" id="3.30.2010.10">
    <property type="entry name" value="Metalloproteases ('zincins'), catalytic domain"/>
    <property type="match status" value="1"/>
</dbReference>
<dbReference type="InterPro" id="IPR053136">
    <property type="entry name" value="UTP_pyrophosphatase-like"/>
</dbReference>
<accession>A0A9E9LAT0</accession>
<dbReference type="Pfam" id="PF01863">
    <property type="entry name" value="YgjP-like"/>
    <property type="match status" value="1"/>
</dbReference>
<dbReference type="RefSeq" id="WP_269315804.1">
    <property type="nucleotide sequence ID" value="NZ_CP098251.1"/>
</dbReference>
<dbReference type="PANTHER" id="PTHR30399">
    <property type="entry name" value="UNCHARACTERIZED PROTEIN YGJP"/>
    <property type="match status" value="1"/>
</dbReference>